<feature type="compositionally biased region" description="Low complexity" evidence="1">
    <location>
        <begin position="474"/>
        <end position="489"/>
    </location>
</feature>
<feature type="compositionally biased region" description="Low complexity" evidence="1">
    <location>
        <begin position="104"/>
        <end position="154"/>
    </location>
</feature>
<feature type="compositionally biased region" description="Low complexity" evidence="1">
    <location>
        <begin position="162"/>
        <end position="187"/>
    </location>
</feature>
<keyword evidence="3" id="KW-0732">Signal</keyword>
<reference evidence="4 5" key="1">
    <citation type="journal article" date="2018" name="Evol. Lett.">
        <title>Horizontal gene cluster transfer increased hallucinogenic mushroom diversity.</title>
        <authorList>
            <person name="Reynolds H.T."/>
            <person name="Vijayakumar V."/>
            <person name="Gluck-Thaler E."/>
            <person name="Korotkin H.B."/>
            <person name="Matheny P.B."/>
            <person name="Slot J.C."/>
        </authorList>
    </citation>
    <scope>NUCLEOTIDE SEQUENCE [LARGE SCALE GENOMIC DNA]</scope>
    <source>
        <strain evidence="4 5">2629</strain>
    </source>
</reference>
<evidence type="ECO:0000313" key="5">
    <source>
        <dbReference type="Proteomes" id="UP000284842"/>
    </source>
</evidence>
<dbReference type="OrthoDB" id="10661404at2759"/>
<feature type="transmembrane region" description="Helical" evidence="2">
    <location>
        <begin position="235"/>
        <end position="258"/>
    </location>
</feature>
<feature type="compositionally biased region" description="Basic and acidic residues" evidence="1">
    <location>
        <begin position="439"/>
        <end position="461"/>
    </location>
</feature>
<dbReference type="AlphaFoldDB" id="A0A409Y8N8"/>
<evidence type="ECO:0000256" key="3">
    <source>
        <dbReference type="SAM" id="SignalP"/>
    </source>
</evidence>
<evidence type="ECO:0000256" key="2">
    <source>
        <dbReference type="SAM" id="Phobius"/>
    </source>
</evidence>
<organism evidence="4 5">
    <name type="scientific">Panaeolus cyanescens</name>
    <dbReference type="NCBI Taxonomy" id="181874"/>
    <lineage>
        <taxon>Eukaryota</taxon>
        <taxon>Fungi</taxon>
        <taxon>Dikarya</taxon>
        <taxon>Basidiomycota</taxon>
        <taxon>Agaricomycotina</taxon>
        <taxon>Agaricomycetes</taxon>
        <taxon>Agaricomycetidae</taxon>
        <taxon>Agaricales</taxon>
        <taxon>Agaricineae</taxon>
        <taxon>Galeropsidaceae</taxon>
        <taxon>Panaeolus</taxon>
    </lineage>
</organism>
<keyword evidence="2" id="KW-1133">Transmembrane helix</keyword>
<keyword evidence="5" id="KW-1185">Reference proteome</keyword>
<protein>
    <recommendedName>
        <fullName evidence="6">Extracellular membrane protein CFEM domain-containing protein</fullName>
    </recommendedName>
</protein>
<accession>A0A409Y8N8</accession>
<feature type="region of interest" description="Disordered" evidence="1">
    <location>
        <begin position="413"/>
        <end position="489"/>
    </location>
</feature>
<feature type="signal peptide" evidence="3">
    <location>
        <begin position="1"/>
        <end position="31"/>
    </location>
</feature>
<evidence type="ECO:0000256" key="1">
    <source>
        <dbReference type="SAM" id="MobiDB-lite"/>
    </source>
</evidence>
<feature type="compositionally biased region" description="Low complexity" evidence="1">
    <location>
        <begin position="199"/>
        <end position="212"/>
    </location>
</feature>
<feature type="chain" id="PRO_5019238987" description="Extracellular membrane protein CFEM domain-containing protein" evidence="3">
    <location>
        <begin position="32"/>
        <end position="539"/>
    </location>
</feature>
<dbReference type="Proteomes" id="UP000284842">
    <property type="component" value="Unassembled WGS sequence"/>
</dbReference>
<name>A0A409Y8N8_9AGAR</name>
<feature type="region of interest" description="Disordered" evidence="1">
    <location>
        <begin position="95"/>
        <end position="228"/>
    </location>
</feature>
<gene>
    <name evidence="4" type="ORF">CVT24_005276</name>
</gene>
<dbReference type="InParanoid" id="A0A409Y8N8"/>
<keyword evidence="2" id="KW-0472">Membrane</keyword>
<evidence type="ECO:0008006" key="6">
    <source>
        <dbReference type="Google" id="ProtNLM"/>
    </source>
</evidence>
<sequence length="539" mass="56248">MNQIPQKCYRLRLEWLILGLLLSPWIPKVLCQDVPPAWSGWPACAYACAEGLGCQVPEDNCICVHNLFLACVTFSLCDSADADLTRDKWDVLCAPEPPNPTPTPSSSTSSPSSFSTSSSTPVSVSSRSSSVLTSSSSPQNPTSTSVETTTPSISDTVTSLQPTSTSSSNAPTSSSTPNSDTHTSTTPLTSSNVVSTGVSLTSSDQASASTSTLGGGLVVNSDDHSVDSERRKTNVGAIVGGILGGLAALGLFLALLICRKRSSRIRERTNAQPVTDAHAYPDEKATTYTPESDSPSVVAGVLPYRYNPSSQDLAFTQATTPIKSRVILPNSPNVATDSTVVAAVSGHSLPTNKGISPDRHHPSPTHMLASPTPAPNGISPFTLAPPSDDAVNATAARNGKGRDAELENLITPFDVDEKRVMPSDSTDENDMYGGLADASDSRIPHQDVHMPRSSVEKDANLFRDPSSHNVIPTSSSGAGSAESPPVAAHAVDDANVDAAPVVAYAIDSAAVEEPSSTAPAMVYAMDSEVQPPPYIRPNP</sequence>
<dbReference type="EMBL" id="NHTK01001356">
    <property type="protein sequence ID" value="PPQ99485.1"/>
    <property type="molecule type" value="Genomic_DNA"/>
</dbReference>
<proteinExistence type="predicted"/>
<feature type="compositionally biased region" description="Polar residues" evidence="1">
    <location>
        <begin position="188"/>
        <end position="198"/>
    </location>
</feature>
<comment type="caution">
    <text evidence="4">The sequence shown here is derived from an EMBL/GenBank/DDBJ whole genome shotgun (WGS) entry which is preliminary data.</text>
</comment>
<evidence type="ECO:0000313" key="4">
    <source>
        <dbReference type="EMBL" id="PPQ99485.1"/>
    </source>
</evidence>
<keyword evidence="2" id="KW-0812">Transmembrane</keyword>